<feature type="transmembrane region" description="Helical" evidence="5">
    <location>
        <begin position="364"/>
        <end position="384"/>
    </location>
</feature>
<feature type="binding site" evidence="1">
    <location>
        <position position="210"/>
    </location>
    <ligand>
        <name>Na(+)</name>
        <dbReference type="ChEBI" id="CHEBI:29101"/>
        <label>1</label>
    </ligand>
</feature>
<keyword evidence="2" id="KW-1015">Disulfide bond</keyword>
<keyword evidence="1" id="KW-0915">Sodium</keyword>
<dbReference type="OrthoDB" id="6581954at2759"/>
<feature type="disulfide bond" evidence="2">
    <location>
        <begin position="313"/>
        <end position="322"/>
    </location>
</feature>
<feature type="region of interest" description="Disordered" evidence="4">
    <location>
        <begin position="161"/>
        <end position="182"/>
    </location>
</feature>
<keyword evidence="7" id="KW-1185">Reference proteome</keyword>
<feature type="transmembrane region" description="Helical" evidence="5">
    <location>
        <begin position="396"/>
        <end position="419"/>
    </location>
</feature>
<feature type="transmembrane region" description="Helical" evidence="5">
    <location>
        <begin position="230"/>
        <end position="248"/>
    </location>
</feature>
<dbReference type="PANTHER" id="PTHR11616">
    <property type="entry name" value="SODIUM/CHLORIDE DEPENDENT TRANSPORTER"/>
    <property type="match status" value="1"/>
</dbReference>
<dbReference type="GO" id="GO:0089718">
    <property type="term" value="P:amino acid import across plasma membrane"/>
    <property type="evidence" value="ECO:0007669"/>
    <property type="project" value="TreeGrafter"/>
</dbReference>
<evidence type="ECO:0000256" key="2">
    <source>
        <dbReference type="PIRSR" id="PIRSR600175-2"/>
    </source>
</evidence>
<evidence type="ECO:0000256" key="5">
    <source>
        <dbReference type="SAM" id="Phobius"/>
    </source>
</evidence>
<keyword evidence="5" id="KW-1133">Transmembrane helix</keyword>
<dbReference type="GO" id="GO:0005886">
    <property type="term" value="C:plasma membrane"/>
    <property type="evidence" value="ECO:0007669"/>
    <property type="project" value="TreeGrafter"/>
</dbReference>
<feature type="compositionally biased region" description="Polar residues" evidence="4">
    <location>
        <begin position="169"/>
        <end position="182"/>
    </location>
</feature>
<dbReference type="PANTHER" id="PTHR11616:SF303">
    <property type="entry name" value="SODIUM- AND CHLORIDE-DEPENDENT GABA TRANSPORTER INE"/>
    <property type="match status" value="1"/>
</dbReference>
<dbReference type="InterPro" id="IPR000175">
    <property type="entry name" value="Na/ntran_symport"/>
</dbReference>
<keyword evidence="3" id="KW-0769">Symport</keyword>
<evidence type="ECO:0000313" key="7">
    <source>
        <dbReference type="Proteomes" id="UP000708208"/>
    </source>
</evidence>
<feature type="transmembrane region" description="Helical" evidence="5">
    <location>
        <begin position="580"/>
        <end position="605"/>
    </location>
</feature>
<organism evidence="6 7">
    <name type="scientific">Allacma fusca</name>
    <dbReference type="NCBI Taxonomy" id="39272"/>
    <lineage>
        <taxon>Eukaryota</taxon>
        <taxon>Metazoa</taxon>
        <taxon>Ecdysozoa</taxon>
        <taxon>Arthropoda</taxon>
        <taxon>Hexapoda</taxon>
        <taxon>Collembola</taxon>
        <taxon>Symphypleona</taxon>
        <taxon>Sminthuridae</taxon>
        <taxon>Allacma</taxon>
    </lineage>
</organism>
<feature type="binding site" evidence="1">
    <location>
        <position position="207"/>
    </location>
    <ligand>
        <name>Na(+)</name>
        <dbReference type="ChEBI" id="CHEBI:29101"/>
        <label>1</label>
    </ligand>
</feature>
<protein>
    <recommendedName>
        <fullName evidence="3">Transporter</fullName>
    </recommendedName>
</protein>
<keyword evidence="1" id="KW-0479">Metal-binding</keyword>
<feature type="transmembrane region" description="Helical" evidence="5">
    <location>
        <begin position="201"/>
        <end position="218"/>
    </location>
</feature>
<comment type="similarity">
    <text evidence="3">Belongs to the sodium:neurotransmitter symporter (SNF) (TC 2.A.22) family.</text>
</comment>
<evidence type="ECO:0000313" key="6">
    <source>
        <dbReference type="EMBL" id="CAG7725371.1"/>
    </source>
</evidence>
<name>A0A8J2P4K8_9HEXA</name>
<dbReference type="Proteomes" id="UP000708208">
    <property type="component" value="Unassembled WGS sequence"/>
</dbReference>
<dbReference type="PROSITE" id="PS50267">
    <property type="entry name" value="NA_NEUROTRAN_SYMP_3"/>
    <property type="match status" value="1"/>
</dbReference>
<feature type="binding site" evidence="1">
    <location>
        <position position="214"/>
    </location>
    <ligand>
        <name>Na(+)</name>
        <dbReference type="ChEBI" id="CHEBI:29101"/>
        <label>1</label>
    </ligand>
</feature>
<comment type="caution">
    <text evidence="6">The sequence shown here is derived from an EMBL/GenBank/DDBJ whole genome shotgun (WGS) entry which is preliminary data.</text>
</comment>
<feature type="transmembrane region" description="Helical" evidence="5">
    <location>
        <begin position="476"/>
        <end position="497"/>
    </location>
</feature>
<keyword evidence="3 5" id="KW-0812">Transmembrane</keyword>
<sequence>MSDDNECVPMCSKSLVEQSNSVGNPEILGKDERNMSLEDPQFIPIILAKDSPTIVVTDESGPDKDGLEGAQEGDKLLGEYAIVQRDRDLTLNSLHTLGLLNGKNQNDWEYHIPSWNAFALSDPTAQLTVKSIASLGLGSSDGRNLYVRRVPSSASILINNKDARRPGAPSNNEPSEASSVFSSTDSGYRFRRKHWRNKTEFILACIGFTVGFGNVWRFPYLAFKSGGGAFLIPYFATLLLCSMPLLYMELSVGQFTRRGPVGAMERICPLFKGTGVASLIISFIMSTYSVVIIAWALYYLVESFNVELPWKGCGNKWNTENCWDPFNITAAQESTHHSNRSSVVQEFYDGKVLQRSAGIEAPGILRNELVLCLFCAWVLVYFALWKSVRSSGKVVYFTATFPYLLLIAFLVFSLTLPGADNGLRFFFKPRWESLLDAKVWVNAAAQNFNSVGLAMGSIMTFSSYNKFSNNILTDTIAITFTNAITSVLVGITVFAMLGNIALDQGTPVDDVVSDGPGLVFVVYPQVLIKMPVPHVWAVLFFFMLLCVALDNEFAMVEVVVTSIRDGFPRTMHKYFRRHEILVFAVCCVSFLVGLPNVMQGGIYIFQLIDDYAAKFSLMYLAFFETLAIVWIYGVPRLSRNIYEMTGSKPSLYFVFCWRFAAPALILLVWIFSFIDYEPPTYDNGKYKYPWWAEMFGWIIASCSLVTIPVYALIKIRQAQGATFLERLKNSARSTIIDCPLCKFTRSCTHDVDLDKDSEWNLHRNSIMTTNLTPVIMSEAVYEKVSTL</sequence>
<feature type="binding site" evidence="1">
    <location>
        <position position="550"/>
    </location>
    <ligand>
        <name>Na(+)</name>
        <dbReference type="ChEBI" id="CHEBI:29101"/>
        <label>1</label>
    </ligand>
</feature>
<reference evidence="6" key="1">
    <citation type="submission" date="2021-06" db="EMBL/GenBank/DDBJ databases">
        <authorList>
            <person name="Hodson N. C."/>
            <person name="Mongue J. A."/>
            <person name="Jaron S. K."/>
        </authorList>
    </citation>
    <scope>NUCLEOTIDE SEQUENCE</scope>
</reference>
<dbReference type="GO" id="GO:0005283">
    <property type="term" value="F:amino acid:sodium symporter activity"/>
    <property type="evidence" value="ECO:0007669"/>
    <property type="project" value="TreeGrafter"/>
</dbReference>
<feature type="transmembrane region" description="Helical" evidence="5">
    <location>
        <begin position="611"/>
        <end position="632"/>
    </location>
</feature>
<evidence type="ECO:0000256" key="4">
    <source>
        <dbReference type="SAM" id="MobiDB-lite"/>
    </source>
</evidence>
<feature type="transmembrane region" description="Helical" evidence="5">
    <location>
        <begin position="276"/>
        <end position="301"/>
    </location>
</feature>
<accession>A0A8J2P4K8</accession>
<keyword evidence="5" id="KW-0472">Membrane</keyword>
<dbReference type="GO" id="GO:0046872">
    <property type="term" value="F:metal ion binding"/>
    <property type="evidence" value="ECO:0007669"/>
    <property type="project" value="UniProtKB-KW"/>
</dbReference>
<feature type="transmembrane region" description="Helical" evidence="5">
    <location>
        <begin position="535"/>
        <end position="560"/>
    </location>
</feature>
<dbReference type="EMBL" id="CAJVCH010120995">
    <property type="protein sequence ID" value="CAG7725371.1"/>
    <property type="molecule type" value="Genomic_DNA"/>
</dbReference>
<feature type="binding site" evidence="1">
    <location>
        <position position="482"/>
    </location>
    <ligand>
        <name>Na(+)</name>
        <dbReference type="ChEBI" id="CHEBI:29101"/>
        <label>1</label>
    </ligand>
</feature>
<feature type="transmembrane region" description="Helical" evidence="5">
    <location>
        <begin position="652"/>
        <end position="674"/>
    </location>
</feature>
<evidence type="ECO:0000256" key="3">
    <source>
        <dbReference type="RuleBase" id="RU003732"/>
    </source>
</evidence>
<evidence type="ECO:0000256" key="1">
    <source>
        <dbReference type="PIRSR" id="PIRSR600175-1"/>
    </source>
</evidence>
<gene>
    <name evidence="6" type="ORF">AFUS01_LOCUS14329</name>
</gene>
<proteinExistence type="inferred from homology"/>
<feature type="binding site" evidence="1">
    <location>
        <position position="450"/>
    </location>
    <ligand>
        <name>Na(+)</name>
        <dbReference type="ChEBI" id="CHEBI:29101"/>
        <label>1</label>
    </ligand>
</feature>
<dbReference type="PROSITE" id="PS00610">
    <property type="entry name" value="NA_NEUROTRAN_SYMP_1"/>
    <property type="match status" value="1"/>
</dbReference>
<dbReference type="AlphaFoldDB" id="A0A8J2P4K8"/>
<feature type="transmembrane region" description="Helical" evidence="5">
    <location>
        <begin position="439"/>
        <end position="464"/>
    </location>
</feature>
<dbReference type="Pfam" id="PF00209">
    <property type="entry name" value="SNF"/>
    <property type="match status" value="1"/>
</dbReference>
<keyword evidence="3" id="KW-0813">Transport</keyword>
<feature type="transmembrane region" description="Helical" evidence="5">
    <location>
        <begin position="694"/>
        <end position="713"/>
    </location>
</feature>